<dbReference type="EnsemblPlants" id="LPERR01G18310.1">
    <property type="protein sequence ID" value="LPERR01G18310.1"/>
    <property type="gene ID" value="LPERR01G18310"/>
</dbReference>
<reference evidence="4" key="2">
    <citation type="submission" date="2013-12" db="EMBL/GenBank/DDBJ databases">
        <authorList>
            <person name="Yu Y."/>
            <person name="Lee S."/>
            <person name="de Baynast K."/>
            <person name="Wissotski M."/>
            <person name="Liu L."/>
            <person name="Talag J."/>
            <person name="Goicoechea J."/>
            <person name="Angelova A."/>
            <person name="Jetty R."/>
            <person name="Kudrna D."/>
            <person name="Golser W."/>
            <person name="Rivera L."/>
            <person name="Zhang J."/>
            <person name="Wing R."/>
        </authorList>
    </citation>
    <scope>NUCLEOTIDE SEQUENCE</scope>
</reference>
<keyword evidence="2" id="KW-0732">Signal</keyword>
<name>A0A0D9V2I5_9ORYZ</name>
<keyword evidence="4" id="KW-1185">Reference proteome</keyword>
<protein>
    <recommendedName>
        <fullName evidence="5">Acidic protein</fullName>
    </recommendedName>
</protein>
<evidence type="ECO:0000256" key="2">
    <source>
        <dbReference type="SAM" id="SignalP"/>
    </source>
</evidence>
<dbReference type="PANTHER" id="PTHR36312">
    <property type="entry name" value="THIONIN-LIKE PROTEIN 1"/>
    <property type="match status" value="1"/>
</dbReference>
<sequence length="269" mass="28545">MAAGRVAVVLGAVVVSVVPLLASGAYADCFAYCYKDCISKDKSMVDYCNYACDKTCGPDKAPLVVSSSSRPLAADPGAVGRRVGDDMDCQLSCAWDSCHRLLPDDKATEICFGRCYDGCKTTAAAGAVAAARLPRPLHAGAGDVRPAEKKQNDDAIQPASEPDPDQSPDQPVALSPPDDVDRHVMVASPPDEDRQVMVASPPNEDDVDHQVLLSSPPDDVDRQVMVASPPNEDDVDHKVLLSSPHYHITPPDDGDHQVLASPPDDPDHV</sequence>
<evidence type="ECO:0000313" key="3">
    <source>
        <dbReference type="EnsemblPlants" id="LPERR01G18310.1"/>
    </source>
</evidence>
<dbReference type="Gramene" id="LPERR01G18310.1">
    <property type="protein sequence ID" value="LPERR01G18310.1"/>
    <property type="gene ID" value="LPERR01G18310"/>
</dbReference>
<feature type="region of interest" description="Disordered" evidence="1">
    <location>
        <begin position="138"/>
        <end position="269"/>
    </location>
</feature>
<dbReference type="eggNOG" id="ENOG502S0UH">
    <property type="taxonomic scope" value="Eukaryota"/>
</dbReference>
<dbReference type="InterPro" id="IPR038975">
    <property type="entry name" value="THNL"/>
</dbReference>
<dbReference type="HOGENOM" id="CLU_090459_0_0_1"/>
<dbReference type="Proteomes" id="UP000032180">
    <property type="component" value="Chromosome 1"/>
</dbReference>
<evidence type="ECO:0000313" key="4">
    <source>
        <dbReference type="Proteomes" id="UP000032180"/>
    </source>
</evidence>
<accession>A0A0D9V2I5</accession>
<dbReference type="AlphaFoldDB" id="A0A0D9V2I5"/>
<dbReference type="PANTHER" id="PTHR36312:SF1">
    <property type="entry name" value="OS01G0594500 PROTEIN"/>
    <property type="match status" value="1"/>
</dbReference>
<evidence type="ECO:0008006" key="5">
    <source>
        <dbReference type="Google" id="ProtNLM"/>
    </source>
</evidence>
<reference evidence="3" key="3">
    <citation type="submission" date="2015-04" db="UniProtKB">
        <authorList>
            <consortium name="EnsemblPlants"/>
        </authorList>
    </citation>
    <scope>IDENTIFICATION</scope>
</reference>
<reference evidence="3 4" key="1">
    <citation type="submission" date="2012-08" db="EMBL/GenBank/DDBJ databases">
        <title>Oryza genome evolution.</title>
        <authorList>
            <person name="Wing R.A."/>
        </authorList>
    </citation>
    <scope>NUCLEOTIDE SEQUENCE</scope>
</reference>
<organism evidence="3 4">
    <name type="scientific">Leersia perrieri</name>
    <dbReference type="NCBI Taxonomy" id="77586"/>
    <lineage>
        <taxon>Eukaryota</taxon>
        <taxon>Viridiplantae</taxon>
        <taxon>Streptophyta</taxon>
        <taxon>Embryophyta</taxon>
        <taxon>Tracheophyta</taxon>
        <taxon>Spermatophyta</taxon>
        <taxon>Magnoliopsida</taxon>
        <taxon>Liliopsida</taxon>
        <taxon>Poales</taxon>
        <taxon>Poaceae</taxon>
        <taxon>BOP clade</taxon>
        <taxon>Oryzoideae</taxon>
        <taxon>Oryzeae</taxon>
        <taxon>Oryzinae</taxon>
        <taxon>Leersia</taxon>
    </lineage>
</organism>
<proteinExistence type="predicted"/>
<feature type="chain" id="PRO_5002347417" description="Acidic protein" evidence="2">
    <location>
        <begin position="28"/>
        <end position="269"/>
    </location>
</feature>
<evidence type="ECO:0000256" key="1">
    <source>
        <dbReference type="SAM" id="MobiDB-lite"/>
    </source>
</evidence>
<feature type="signal peptide" evidence="2">
    <location>
        <begin position="1"/>
        <end position="27"/>
    </location>
</feature>